<dbReference type="SUPFAM" id="SSF103657">
    <property type="entry name" value="BAR/IMD domain-like"/>
    <property type="match status" value="1"/>
</dbReference>
<dbReference type="SUPFAM" id="SSF48403">
    <property type="entry name" value="Ankyrin repeat"/>
    <property type="match status" value="1"/>
</dbReference>
<dbReference type="SUPFAM" id="SSF57863">
    <property type="entry name" value="ArfGap/RecO-like zinc finger"/>
    <property type="match status" value="1"/>
</dbReference>
<dbReference type="Pfam" id="PF16746">
    <property type="entry name" value="BAR_3"/>
    <property type="match status" value="1"/>
</dbReference>
<dbReference type="InterPro" id="IPR027267">
    <property type="entry name" value="AH/BAR_dom_sf"/>
</dbReference>
<dbReference type="SMART" id="SM00233">
    <property type="entry name" value="PH"/>
    <property type="match status" value="1"/>
</dbReference>
<dbReference type="CDD" id="cd13250">
    <property type="entry name" value="PH_ACAP"/>
    <property type="match status" value="1"/>
</dbReference>
<evidence type="ECO:0000256" key="5">
    <source>
        <dbReference type="SAM" id="MobiDB-lite"/>
    </source>
</evidence>
<dbReference type="Gene3D" id="1.25.40.20">
    <property type="entry name" value="Ankyrin repeat-containing domain"/>
    <property type="match status" value="1"/>
</dbReference>
<dbReference type="PROSITE" id="PS50115">
    <property type="entry name" value="ARFGAP"/>
    <property type="match status" value="1"/>
</dbReference>
<keyword evidence="1" id="KW-0479">Metal-binding</keyword>
<dbReference type="Pfam" id="PF00169">
    <property type="entry name" value="PH"/>
    <property type="match status" value="1"/>
</dbReference>
<gene>
    <name evidence="8" type="ORF">TeGR_g1274</name>
</gene>
<feature type="domain" description="Arf-GAP" evidence="7">
    <location>
        <begin position="525"/>
        <end position="635"/>
    </location>
</feature>
<dbReference type="Gene3D" id="1.10.220.150">
    <property type="entry name" value="Arf GTPase activating protein"/>
    <property type="match status" value="1"/>
</dbReference>
<dbReference type="InterPro" id="IPR004148">
    <property type="entry name" value="BAR_dom"/>
</dbReference>
<dbReference type="Proteomes" id="UP001165060">
    <property type="component" value="Unassembled WGS sequence"/>
</dbReference>
<feature type="compositionally biased region" description="Low complexity" evidence="5">
    <location>
        <begin position="1"/>
        <end position="16"/>
    </location>
</feature>
<reference evidence="8 9" key="1">
    <citation type="journal article" date="2023" name="Commun. Biol.">
        <title>Genome analysis of Parmales, the sister group of diatoms, reveals the evolutionary specialization of diatoms from phago-mixotrophs to photoautotrophs.</title>
        <authorList>
            <person name="Ban H."/>
            <person name="Sato S."/>
            <person name="Yoshikawa S."/>
            <person name="Yamada K."/>
            <person name="Nakamura Y."/>
            <person name="Ichinomiya M."/>
            <person name="Sato N."/>
            <person name="Blanc-Mathieu R."/>
            <person name="Endo H."/>
            <person name="Kuwata A."/>
            <person name="Ogata H."/>
        </authorList>
    </citation>
    <scope>NUCLEOTIDE SEQUENCE [LARGE SCALE GENOMIC DNA]</scope>
</reference>
<evidence type="ECO:0000313" key="8">
    <source>
        <dbReference type="EMBL" id="GMI20361.1"/>
    </source>
</evidence>
<dbReference type="InterPro" id="IPR045258">
    <property type="entry name" value="ACAP1/2/3-like"/>
</dbReference>
<name>A0ABQ6M690_9STRA</name>
<dbReference type="InterPro" id="IPR036770">
    <property type="entry name" value="Ankyrin_rpt-contain_sf"/>
</dbReference>
<dbReference type="PROSITE" id="PS50003">
    <property type="entry name" value="PH_DOMAIN"/>
    <property type="match status" value="1"/>
</dbReference>
<feature type="compositionally biased region" description="Gly residues" evidence="5">
    <location>
        <begin position="337"/>
        <end position="349"/>
    </location>
</feature>
<evidence type="ECO:0000256" key="2">
    <source>
        <dbReference type="ARBA" id="ARBA00022771"/>
    </source>
</evidence>
<organism evidence="8 9">
    <name type="scientific">Tetraparma gracilis</name>
    <dbReference type="NCBI Taxonomy" id="2962635"/>
    <lineage>
        <taxon>Eukaryota</taxon>
        <taxon>Sar</taxon>
        <taxon>Stramenopiles</taxon>
        <taxon>Ochrophyta</taxon>
        <taxon>Bolidophyceae</taxon>
        <taxon>Parmales</taxon>
        <taxon>Triparmaceae</taxon>
        <taxon>Tetraparma</taxon>
    </lineage>
</organism>
<dbReference type="InterPro" id="IPR001164">
    <property type="entry name" value="ArfGAP_dom"/>
</dbReference>
<comment type="caution">
    <text evidence="8">The sequence shown here is derived from an EMBL/GenBank/DDBJ whole genome shotgun (WGS) entry which is preliminary data.</text>
</comment>
<dbReference type="InterPro" id="IPR037278">
    <property type="entry name" value="ARFGAP/RecO"/>
</dbReference>
<accession>A0ABQ6M690</accession>
<evidence type="ECO:0000259" key="6">
    <source>
        <dbReference type="PROSITE" id="PS50003"/>
    </source>
</evidence>
<proteinExistence type="predicted"/>
<dbReference type="SUPFAM" id="SSF50729">
    <property type="entry name" value="PH domain-like"/>
    <property type="match status" value="1"/>
</dbReference>
<feature type="region of interest" description="Disordered" evidence="5">
    <location>
        <begin position="1"/>
        <end position="23"/>
    </location>
</feature>
<dbReference type="Gene3D" id="1.20.1270.60">
    <property type="entry name" value="Arfaptin homology (AH) domain/BAR domain"/>
    <property type="match status" value="1"/>
</dbReference>
<dbReference type="InterPro" id="IPR001849">
    <property type="entry name" value="PH_domain"/>
</dbReference>
<dbReference type="InterPro" id="IPR011993">
    <property type="entry name" value="PH-like_dom_sf"/>
</dbReference>
<evidence type="ECO:0000256" key="4">
    <source>
        <dbReference type="PROSITE-ProRule" id="PRU00288"/>
    </source>
</evidence>
<evidence type="ECO:0000313" key="9">
    <source>
        <dbReference type="Proteomes" id="UP001165060"/>
    </source>
</evidence>
<feature type="domain" description="PH" evidence="6">
    <location>
        <begin position="387"/>
        <end position="486"/>
    </location>
</feature>
<dbReference type="SMART" id="SM00105">
    <property type="entry name" value="ArfGap"/>
    <property type="match status" value="1"/>
</dbReference>
<dbReference type="InterPro" id="IPR038508">
    <property type="entry name" value="ArfGAP_dom_sf"/>
</dbReference>
<protein>
    <submittedName>
        <fullName evidence="8">Uncharacterized protein</fullName>
    </submittedName>
</protein>
<evidence type="ECO:0000256" key="1">
    <source>
        <dbReference type="ARBA" id="ARBA00022723"/>
    </source>
</evidence>
<keyword evidence="3" id="KW-0862">Zinc</keyword>
<feature type="region of interest" description="Disordered" evidence="5">
    <location>
        <begin position="323"/>
        <end position="378"/>
    </location>
</feature>
<keyword evidence="2 4" id="KW-0863">Zinc-finger</keyword>
<dbReference type="PANTHER" id="PTHR23180">
    <property type="entry name" value="CENTAURIN/ARF"/>
    <property type="match status" value="1"/>
</dbReference>
<dbReference type="EMBL" id="BRYB01000001">
    <property type="protein sequence ID" value="GMI20361.1"/>
    <property type="molecule type" value="Genomic_DNA"/>
</dbReference>
<sequence>MAAAASSLSPTSTSTPAPAPEPEHAVEYASIRRRYTDLVKGPNAEMDQIFSAHSDLFHQTFEVEWVEDSPGFRHKLSAIDENVEGLRRHMLRLVAICRKYCAAGQEFNEIGRVFAAEMMHLQGESWFTRLGDLAPALIRFGETLDEIQNYREALLISLETTFSQPMEAFVKREVKEVNRKRADLQSTTAEYELSLSRLLSLKISDRKEVVESAEANVAVCKHRFELVRFDLVNLLNQLEIKKKFQLVERICSGLYANLGFFHQCHTLVANREPAMRQLQEQLQNARRDFAKTENLWSAKRTQLDTELNRGFFPRPRFPSRDVMHSRSIISMRTNRSGSGGSQSSAGGGRDSPDSAGSGSPLPAEAPRPKSQSVPASPRLSDFESSIGIIKHGYLWKRSSNVKRDWKRRWFTIQGGKLKYTRQEETDVQPPVTVCDIMLCTVRECKKPTDFRHTFEIVSPQNRTYTCKAESLTEYHEWIGAIREQTESLLVSGMAHEYIDGEGPRANKTGGSTLPAGVTSLGIPDVAAVSEIRSANSTCVDCGKEGPDWVSINCGVLMCIECSGIHRSLGVHVSKVRSITLDNWSVPMLDLLAQLGNDAFNKISEAEVGDGKLKKGRPRAEAEAYIRKKYVDKAFVSAGAGIDPNLNLYDSCKNGDALSMLKFIARGADVKHRHAKGFTCLHAVCEANPDNALQCLELLAVNGADVDAVSDEEDSVLDVAVGVGNSETIAFLVAKIEGAC</sequence>
<evidence type="ECO:0000259" key="7">
    <source>
        <dbReference type="PROSITE" id="PS50115"/>
    </source>
</evidence>
<dbReference type="PANTHER" id="PTHR23180:SF160">
    <property type="entry name" value="ADP-RIBOSYLATION FACTOR GTPASE-ACTIVATING PROTEIN EFFECTOR PROTEIN 1"/>
    <property type="match status" value="1"/>
</dbReference>
<evidence type="ECO:0000256" key="3">
    <source>
        <dbReference type="ARBA" id="ARBA00022833"/>
    </source>
</evidence>
<dbReference type="PRINTS" id="PR00405">
    <property type="entry name" value="REVINTRACTNG"/>
</dbReference>
<dbReference type="Pfam" id="PF01412">
    <property type="entry name" value="ArfGap"/>
    <property type="match status" value="1"/>
</dbReference>
<keyword evidence="9" id="KW-1185">Reference proteome</keyword>
<dbReference type="Gene3D" id="2.30.29.30">
    <property type="entry name" value="Pleckstrin-homology domain (PH domain)/Phosphotyrosine-binding domain (PTB)"/>
    <property type="match status" value="1"/>
</dbReference>